<feature type="signal peptide" evidence="3">
    <location>
        <begin position="1"/>
        <end position="19"/>
    </location>
</feature>
<dbReference type="eggNOG" id="COG2897">
    <property type="taxonomic scope" value="Bacteria"/>
</dbReference>
<dbReference type="InterPro" id="IPR001763">
    <property type="entry name" value="Rhodanese-like_dom"/>
</dbReference>
<evidence type="ECO:0000256" key="3">
    <source>
        <dbReference type="SAM" id="SignalP"/>
    </source>
</evidence>
<feature type="domain" description="Rhodanese" evidence="4">
    <location>
        <begin position="35"/>
        <end position="152"/>
    </location>
</feature>
<sequence>MKRLFLVILCLILVGSAYAAKLDSPLVSVQWLNKHLDEVIVLDVRKSMSDFIRGHIPGARFVDKSKVRVDKNINGKMLEGFLPDKNYFESFLRKLGVNNDSVVVIYTKQKGAVNAKYAARLYWQFKVYGFENVALLDGGYYKWVDEIKKIEKGAGKKINFGNVELKNVDKNMIADFENVKKLMSDQNSILIDFRNLELYLGISKKSYVLYPGHIPGSYMMPESIFFKNDGTYISKNDIYKTLRALNIDINKKLIVYCNTGNHASVGWFILHELMGAKNVLLYDGSLIEWTNLNMPTKQFVIENFTKF</sequence>
<reference evidence="5 6" key="1">
    <citation type="journal article" date="2010" name="DNA Res.">
        <title>Bacterial lifestyle in a deep-sea hydrothermal vent chimney revealed by the genome sequence of the thermophilic bacterium Deferribacter desulfuricans SSM1.</title>
        <authorList>
            <person name="Takaki Y."/>
            <person name="Shimamura S."/>
            <person name="Nakagawa S."/>
            <person name="Fukuhara Y."/>
            <person name="Horikawa H."/>
            <person name="Ankai A."/>
            <person name="Harada T."/>
            <person name="Hosoyama A."/>
            <person name="Oguchi A."/>
            <person name="Fukui S."/>
            <person name="Fujita N."/>
            <person name="Takami H."/>
            <person name="Takai K."/>
        </authorList>
    </citation>
    <scope>NUCLEOTIDE SEQUENCE [LARGE SCALE GENOMIC DNA]</scope>
    <source>
        <strain evidence="6">DSM 14783 / JCM 11476 / NBRC 101012 / SSM1</strain>
    </source>
</reference>
<organism evidence="5 6">
    <name type="scientific">Deferribacter desulfuricans (strain DSM 14783 / JCM 11476 / NBRC 101012 / SSM1)</name>
    <dbReference type="NCBI Taxonomy" id="639282"/>
    <lineage>
        <taxon>Bacteria</taxon>
        <taxon>Pseudomonadati</taxon>
        <taxon>Deferribacterota</taxon>
        <taxon>Deferribacteres</taxon>
        <taxon>Deferribacterales</taxon>
        <taxon>Deferribacteraceae</taxon>
        <taxon>Deferribacter</taxon>
    </lineage>
</organism>
<gene>
    <name evidence="5" type="ordered locus">DEFDS_1444</name>
</gene>
<accession>D3PE81</accession>
<name>D3PE81_DEFDS</name>
<dbReference type="InterPro" id="IPR001307">
    <property type="entry name" value="Thiosulphate_STrfase_CS"/>
</dbReference>
<dbReference type="SMART" id="SM00450">
    <property type="entry name" value="RHOD"/>
    <property type="match status" value="2"/>
</dbReference>
<dbReference type="PROSITE" id="PS00380">
    <property type="entry name" value="RHODANESE_1"/>
    <property type="match status" value="1"/>
</dbReference>
<dbReference type="CDD" id="cd01448">
    <property type="entry name" value="TST_Repeat_1"/>
    <property type="match status" value="1"/>
</dbReference>
<feature type="domain" description="Rhodanese" evidence="4">
    <location>
        <begin position="184"/>
        <end position="298"/>
    </location>
</feature>
<evidence type="ECO:0000259" key="4">
    <source>
        <dbReference type="PROSITE" id="PS50206"/>
    </source>
</evidence>
<keyword evidence="3" id="KW-0732">Signal</keyword>
<evidence type="ECO:0000256" key="2">
    <source>
        <dbReference type="ARBA" id="ARBA00022737"/>
    </source>
</evidence>
<dbReference type="STRING" id="639282.DEFDS_1444"/>
<dbReference type="EC" id="2.8.1.1" evidence="5"/>
<dbReference type="CDD" id="cd01449">
    <property type="entry name" value="TST_Repeat_2"/>
    <property type="match status" value="1"/>
</dbReference>
<dbReference type="InterPro" id="IPR045078">
    <property type="entry name" value="TST/MPST-like"/>
</dbReference>
<dbReference type="EMBL" id="AP011529">
    <property type="protein sequence ID" value="BAI80904.1"/>
    <property type="molecule type" value="Genomic_DNA"/>
</dbReference>
<dbReference type="PANTHER" id="PTHR11364:SF27">
    <property type="entry name" value="SULFURTRANSFERASE"/>
    <property type="match status" value="1"/>
</dbReference>
<dbReference type="KEGG" id="ddf:DEFDS_1444"/>
<dbReference type="Proteomes" id="UP000001520">
    <property type="component" value="Chromosome"/>
</dbReference>
<feature type="chain" id="PRO_5003048135" evidence="3">
    <location>
        <begin position="20"/>
        <end position="307"/>
    </location>
</feature>
<dbReference type="SUPFAM" id="SSF52821">
    <property type="entry name" value="Rhodanese/Cell cycle control phosphatase"/>
    <property type="match status" value="2"/>
</dbReference>
<keyword evidence="2" id="KW-0677">Repeat</keyword>
<dbReference type="HOGENOM" id="CLU_031618_1_2_0"/>
<evidence type="ECO:0000313" key="5">
    <source>
        <dbReference type="EMBL" id="BAI80904.1"/>
    </source>
</evidence>
<dbReference type="PANTHER" id="PTHR11364">
    <property type="entry name" value="THIOSULFATE SULFERTANSFERASE"/>
    <property type="match status" value="1"/>
</dbReference>
<dbReference type="GO" id="GO:0004792">
    <property type="term" value="F:thiosulfate-cyanide sulfurtransferase activity"/>
    <property type="evidence" value="ECO:0007669"/>
    <property type="project" value="UniProtKB-EC"/>
</dbReference>
<keyword evidence="1 5" id="KW-0808">Transferase</keyword>
<dbReference type="InterPro" id="IPR036873">
    <property type="entry name" value="Rhodanese-like_dom_sf"/>
</dbReference>
<protein>
    <submittedName>
        <fullName evidence="5">Thiosulfate sulfurtransferase</fullName>
        <ecNumber evidence="5">2.8.1.1</ecNumber>
    </submittedName>
</protein>
<proteinExistence type="predicted"/>
<dbReference type="OrthoDB" id="9781034at2"/>
<dbReference type="AlphaFoldDB" id="D3PE81"/>
<dbReference type="RefSeq" id="WP_013008150.1">
    <property type="nucleotide sequence ID" value="NC_013939.1"/>
</dbReference>
<dbReference type="Pfam" id="PF00581">
    <property type="entry name" value="Rhodanese"/>
    <property type="match status" value="2"/>
</dbReference>
<dbReference type="PROSITE" id="PS50206">
    <property type="entry name" value="RHODANESE_3"/>
    <property type="match status" value="2"/>
</dbReference>
<evidence type="ECO:0000256" key="1">
    <source>
        <dbReference type="ARBA" id="ARBA00022679"/>
    </source>
</evidence>
<dbReference type="Gene3D" id="3.40.250.10">
    <property type="entry name" value="Rhodanese-like domain"/>
    <property type="match status" value="2"/>
</dbReference>
<keyword evidence="6" id="KW-1185">Reference proteome</keyword>
<evidence type="ECO:0000313" key="6">
    <source>
        <dbReference type="Proteomes" id="UP000001520"/>
    </source>
</evidence>